<keyword evidence="3" id="KW-1003">Cell membrane</keyword>
<evidence type="ECO:0000256" key="13">
    <source>
        <dbReference type="SAM" id="Phobius"/>
    </source>
</evidence>
<dbReference type="Pfam" id="PF00005">
    <property type="entry name" value="ABC_tran"/>
    <property type="match status" value="1"/>
</dbReference>
<dbReference type="Gene3D" id="3.40.50.300">
    <property type="entry name" value="P-loop containing nucleotide triphosphate hydrolases"/>
    <property type="match status" value="1"/>
</dbReference>
<dbReference type="GO" id="GO:0140359">
    <property type="term" value="F:ABC-type transporter activity"/>
    <property type="evidence" value="ECO:0007669"/>
    <property type="project" value="InterPro"/>
</dbReference>
<dbReference type="GO" id="GO:0005886">
    <property type="term" value="C:plasma membrane"/>
    <property type="evidence" value="ECO:0007669"/>
    <property type="project" value="UniProtKB-SubCell"/>
</dbReference>
<evidence type="ECO:0000259" key="15">
    <source>
        <dbReference type="PROSITE" id="PS50929"/>
    </source>
</evidence>
<feature type="transmembrane region" description="Helical" evidence="13">
    <location>
        <begin position="80"/>
        <end position="99"/>
    </location>
</feature>
<dbReference type="SUPFAM" id="SSF90123">
    <property type="entry name" value="ABC transporter transmembrane region"/>
    <property type="match status" value="1"/>
</dbReference>
<evidence type="ECO:0000256" key="3">
    <source>
        <dbReference type="ARBA" id="ARBA00022475"/>
    </source>
</evidence>
<evidence type="ECO:0000256" key="8">
    <source>
        <dbReference type="ARBA" id="ARBA00022967"/>
    </source>
</evidence>
<dbReference type="AlphaFoldDB" id="A0A7G1KFE8"/>
<feature type="domain" description="ABC transmembrane type-1" evidence="15">
    <location>
        <begin position="41"/>
        <end position="328"/>
    </location>
</feature>
<dbReference type="InterPro" id="IPR027417">
    <property type="entry name" value="P-loop_NTPase"/>
</dbReference>
<evidence type="ECO:0000256" key="5">
    <source>
        <dbReference type="ARBA" id="ARBA00022692"/>
    </source>
</evidence>
<dbReference type="EMBL" id="AP023396">
    <property type="protein sequence ID" value="BCK53003.1"/>
    <property type="molecule type" value="Genomic_DNA"/>
</dbReference>
<evidence type="ECO:0000256" key="10">
    <source>
        <dbReference type="ARBA" id="ARBA00023136"/>
    </source>
</evidence>
<dbReference type="PROSITE" id="PS50929">
    <property type="entry name" value="ABC_TM1F"/>
    <property type="match status" value="1"/>
</dbReference>
<dbReference type="InterPro" id="IPR003439">
    <property type="entry name" value="ABC_transporter-like_ATP-bd"/>
</dbReference>
<keyword evidence="4" id="KW-0997">Cell inner membrane</keyword>
<keyword evidence="7 16" id="KW-0067">ATP-binding</keyword>
<feature type="transmembrane region" description="Helical" evidence="13">
    <location>
        <begin position="183"/>
        <end position="201"/>
    </location>
</feature>
<keyword evidence="8" id="KW-1278">Translocase</keyword>
<dbReference type="SUPFAM" id="SSF52540">
    <property type="entry name" value="P-loop containing nucleoside triphosphate hydrolases"/>
    <property type="match status" value="1"/>
</dbReference>
<evidence type="ECO:0000313" key="16">
    <source>
        <dbReference type="EMBL" id="BCK53003.1"/>
    </source>
</evidence>
<evidence type="ECO:0000313" key="17">
    <source>
        <dbReference type="Proteomes" id="UP000516173"/>
    </source>
</evidence>
<dbReference type="FunFam" id="3.40.50.300:FF:000221">
    <property type="entry name" value="Multidrug ABC transporter ATP-binding protein"/>
    <property type="match status" value="1"/>
</dbReference>
<organism evidence="16 17">
    <name type="scientific">Nocardia wallacei</name>
    <dbReference type="NCBI Taxonomy" id="480035"/>
    <lineage>
        <taxon>Bacteria</taxon>
        <taxon>Bacillati</taxon>
        <taxon>Actinomycetota</taxon>
        <taxon>Actinomycetes</taxon>
        <taxon>Mycobacteriales</taxon>
        <taxon>Nocardiaceae</taxon>
        <taxon>Nocardia</taxon>
    </lineage>
</organism>
<dbReference type="SMART" id="SM00382">
    <property type="entry name" value="AAA"/>
    <property type="match status" value="1"/>
</dbReference>
<dbReference type="PANTHER" id="PTHR24221:SF654">
    <property type="entry name" value="ATP-BINDING CASSETTE SUB-FAMILY B MEMBER 6"/>
    <property type="match status" value="1"/>
</dbReference>
<feature type="transmembrane region" description="Helical" evidence="13">
    <location>
        <begin position="154"/>
        <end position="177"/>
    </location>
</feature>
<feature type="transmembrane region" description="Helical" evidence="13">
    <location>
        <begin position="40"/>
        <end position="60"/>
    </location>
</feature>
<keyword evidence="10 13" id="KW-0472">Membrane</keyword>
<dbReference type="Proteomes" id="UP000516173">
    <property type="component" value="Chromosome"/>
</dbReference>
<evidence type="ECO:0000256" key="4">
    <source>
        <dbReference type="ARBA" id="ARBA00022519"/>
    </source>
</evidence>
<name>A0A7G1KFE8_9NOCA</name>
<dbReference type="InterPro" id="IPR011527">
    <property type="entry name" value="ABC1_TM_dom"/>
</dbReference>
<evidence type="ECO:0000256" key="2">
    <source>
        <dbReference type="ARBA" id="ARBA00022448"/>
    </source>
</evidence>
<dbReference type="InterPro" id="IPR036640">
    <property type="entry name" value="ABC1_TM_sf"/>
</dbReference>
<dbReference type="InterPro" id="IPR017871">
    <property type="entry name" value="ABC_transporter-like_CS"/>
</dbReference>
<evidence type="ECO:0000256" key="1">
    <source>
        <dbReference type="ARBA" id="ARBA00004429"/>
    </source>
</evidence>
<gene>
    <name evidence="16" type="ORF">NWFMUON74_07750</name>
</gene>
<protein>
    <submittedName>
        <fullName evidence="16">ABC transporter ATP-binding protein</fullName>
    </submittedName>
</protein>
<dbReference type="GO" id="GO:0016887">
    <property type="term" value="F:ATP hydrolysis activity"/>
    <property type="evidence" value="ECO:0007669"/>
    <property type="project" value="InterPro"/>
</dbReference>
<dbReference type="PROSITE" id="PS00211">
    <property type="entry name" value="ABC_TRANSPORTER_1"/>
    <property type="match status" value="1"/>
</dbReference>
<proteinExistence type="inferred from homology"/>
<feature type="transmembrane region" description="Helical" evidence="13">
    <location>
        <begin position="273"/>
        <end position="296"/>
    </location>
</feature>
<feature type="region of interest" description="Disordered" evidence="12">
    <location>
        <begin position="1"/>
        <end position="21"/>
    </location>
</feature>
<keyword evidence="17" id="KW-1185">Reference proteome</keyword>
<dbReference type="PROSITE" id="PS50893">
    <property type="entry name" value="ABC_TRANSPORTER_2"/>
    <property type="match status" value="1"/>
</dbReference>
<sequence>MTTTISPAMPSESPPDEPPRNRLAPVGALTRLLEPVRAHLIGCAALSAAASACGVVPYIAVAETARTVLDRGLENSSPMAWTWAMIGALGAALRLLLVYGSSRLGHFADAKLLHELRVRMVRHLGSLPLGWFRTSGSAQVNKRMTNDLEEMHQLIAHALGEMVGAVVSVAIGVTYLVFVDSTLTAVAVGALALLGISYRVAMRSMTGHMERLLAAEARIGAAGVEFADGIAVVKAAGTGGRIQQRFDEAITEHAHALAAWANETRYSTAFARLLASEMTLLAVLGGAGIALVYTGSAAMADVLPFLIVGVGLPTAINPAIHGSQGLRKGRSAAQNIESLLTRTPLPETTTPQIPNGSRVELDRVTFSYDGRSPALDAVTVVCEPGTVTAVVGPSGAGKSTLAGLIPRFYDVTQGAIRIGGVDIREMSSSALLASLSLVFQDVALLRDTVAENIRIGAPGADDEAVRNAARAARIHDVIEALPLGYDTVLGDGADLSGGERQRLTIARAIISDAPIVILDEATAALDPDSETAVQQALSSLVQDKTVIVIAHRLHTIAAADQILVLDAGRVTERGTHAELLRLDGLYARMWRTQHNEEGR</sequence>
<evidence type="ECO:0000256" key="9">
    <source>
        <dbReference type="ARBA" id="ARBA00022989"/>
    </source>
</evidence>
<dbReference type="InterPro" id="IPR039421">
    <property type="entry name" value="Type_1_exporter"/>
</dbReference>
<evidence type="ECO:0000256" key="6">
    <source>
        <dbReference type="ARBA" id="ARBA00022741"/>
    </source>
</evidence>
<comment type="subcellular location">
    <subcellularLocation>
        <location evidence="1">Cell inner membrane</location>
        <topology evidence="1">Multi-pass membrane protein</topology>
    </subcellularLocation>
</comment>
<evidence type="ECO:0000256" key="11">
    <source>
        <dbReference type="ARBA" id="ARBA00023455"/>
    </source>
</evidence>
<dbReference type="InterPro" id="IPR003593">
    <property type="entry name" value="AAA+_ATPase"/>
</dbReference>
<evidence type="ECO:0000259" key="14">
    <source>
        <dbReference type="PROSITE" id="PS50893"/>
    </source>
</evidence>
<dbReference type="Pfam" id="PF00664">
    <property type="entry name" value="ABC_membrane"/>
    <property type="match status" value="1"/>
</dbReference>
<keyword evidence="5 13" id="KW-0812">Transmembrane</keyword>
<keyword evidence="6" id="KW-0547">Nucleotide-binding</keyword>
<dbReference type="KEGG" id="nwl:NWFMUON74_07750"/>
<accession>A0A7G1KFE8</accession>
<dbReference type="Gene3D" id="1.20.1560.10">
    <property type="entry name" value="ABC transporter type 1, transmembrane domain"/>
    <property type="match status" value="1"/>
</dbReference>
<keyword evidence="2" id="KW-0813">Transport</keyword>
<dbReference type="GeneID" id="80345395"/>
<dbReference type="PANTHER" id="PTHR24221">
    <property type="entry name" value="ATP-BINDING CASSETTE SUB-FAMILY B"/>
    <property type="match status" value="1"/>
</dbReference>
<dbReference type="RefSeq" id="WP_232110825.1">
    <property type="nucleotide sequence ID" value="NZ_AP023396.1"/>
</dbReference>
<evidence type="ECO:0000256" key="7">
    <source>
        <dbReference type="ARBA" id="ARBA00022840"/>
    </source>
</evidence>
<keyword evidence="9 13" id="KW-1133">Transmembrane helix</keyword>
<feature type="domain" description="ABC transporter" evidence="14">
    <location>
        <begin position="359"/>
        <end position="592"/>
    </location>
</feature>
<comment type="similarity">
    <text evidence="11">Belongs to the ABC transporter superfamily. Siderophore-Fe(3+) uptake transporter (SIUT) (TC 3.A.1.21) family.</text>
</comment>
<reference evidence="16 17" key="1">
    <citation type="submission" date="2020-08" db="EMBL/GenBank/DDBJ databases">
        <title>Genome Sequencing of Nocardia wallacei strain FMUON74 and assembly.</title>
        <authorList>
            <person name="Toyokawa M."/>
            <person name="Uesaka K."/>
        </authorList>
    </citation>
    <scope>NUCLEOTIDE SEQUENCE [LARGE SCALE GENOMIC DNA]</scope>
    <source>
        <strain evidence="16 17">FMUON74</strain>
    </source>
</reference>
<evidence type="ECO:0000256" key="12">
    <source>
        <dbReference type="SAM" id="MobiDB-lite"/>
    </source>
</evidence>
<dbReference type="GO" id="GO:0005524">
    <property type="term" value="F:ATP binding"/>
    <property type="evidence" value="ECO:0007669"/>
    <property type="project" value="UniProtKB-KW"/>
</dbReference>